<gene>
    <name evidence="16" type="ORF">SEMRO_87_G046210.1</name>
</gene>
<evidence type="ECO:0000256" key="12">
    <source>
        <dbReference type="ARBA" id="ARBA00049255"/>
    </source>
</evidence>
<dbReference type="InterPro" id="IPR002319">
    <property type="entry name" value="Phenylalanyl-tRNA_Synthase"/>
</dbReference>
<keyword evidence="5" id="KW-0547">Nucleotide-binding</keyword>
<dbReference type="SUPFAM" id="SSF54991">
    <property type="entry name" value="Anticodon-binding domain of PheRS"/>
    <property type="match status" value="1"/>
</dbReference>
<keyword evidence="10" id="KW-0030">Aminoacyl-tRNA synthetase</keyword>
<organism evidence="16 17">
    <name type="scientific">Seminavis robusta</name>
    <dbReference type="NCBI Taxonomy" id="568900"/>
    <lineage>
        <taxon>Eukaryota</taxon>
        <taxon>Sar</taxon>
        <taxon>Stramenopiles</taxon>
        <taxon>Ochrophyta</taxon>
        <taxon>Bacillariophyta</taxon>
        <taxon>Bacillariophyceae</taxon>
        <taxon>Bacillariophycidae</taxon>
        <taxon>Naviculales</taxon>
        <taxon>Naviculaceae</taxon>
        <taxon>Seminavis</taxon>
    </lineage>
</organism>
<dbReference type="Gene3D" id="3.30.70.380">
    <property type="entry name" value="Ferrodoxin-fold anticodon-binding domain"/>
    <property type="match status" value="1"/>
</dbReference>
<dbReference type="GO" id="GO:0000049">
    <property type="term" value="F:tRNA binding"/>
    <property type="evidence" value="ECO:0007669"/>
    <property type="project" value="InterPro"/>
</dbReference>
<evidence type="ECO:0000256" key="3">
    <source>
        <dbReference type="ARBA" id="ARBA00012814"/>
    </source>
</evidence>
<evidence type="ECO:0000256" key="9">
    <source>
        <dbReference type="ARBA" id="ARBA00023128"/>
    </source>
</evidence>
<dbReference type="Pfam" id="PF03147">
    <property type="entry name" value="FDX-ACB"/>
    <property type="match status" value="1"/>
</dbReference>
<dbReference type="Proteomes" id="UP001153069">
    <property type="component" value="Unassembled WGS sequence"/>
</dbReference>
<dbReference type="NCBIfam" id="TIGR00469">
    <property type="entry name" value="pheS_mito"/>
    <property type="match status" value="1"/>
</dbReference>
<keyword evidence="13" id="KW-0175">Coiled coil</keyword>
<dbReference type="OrthoDB" id="4457at2759"/>
<keyword evidence="4 16" id="KW-0436">Ligase</keyword>
<dbReference type="PANTHER" id="PTHR11538">
    <property type="entry name" value="PHENYLALANYL-TRNA SYNTHETASE"/>
    <property type="match status" value="1"/>
</dbReference>
<keyword evidence="7" id="KW-0648">Protein biosynthesis</keyword>
<evidence type="ECO:0000313" key="17">
    <source>
        <dbReference type="Proteomes" id="UP001153069"/>
    </source>
</evidence>
<dbReference type="InterPro" id="IPR004530">
    <property type="entry name" value="Phe-tRNA-synth_IIc_mito"/>
</dbReference>
<proteinExistence type="inferred from homology"/>
<evidence type="ECO:0000256" key="4">
    <source>
        <dbReference type="ARBA" id="ARBA00022598"/>
    </source>
</evidence>
<evidence type="ECO:0000256" key="13">
    <source>
        <dbReference type="SAM" id="Coils"/>
    </source>
</evidence>
<dbReference type="InterPro" id="IPR045864">
    <property type="entry name" value="aa-tRNA-synth_II/BPL/LPL"/>
</dbReference>
<evidence type="ECO:0000256" key="1">
    <source>
        <dbReference type="ARBA" id="ARBA00004305"/>
    </source>
</evidence>
<dbReference type="PROSITE" id="PS50862">
    <property type="entry name" value="AA_TRNA_LIGASE_II"/>
    <property type="match status" value="1"/>
</dbReference>
<evidence type="ECO:0000256" key="10">
    <source>
        <dbReference type="ARBA" id="ARBA00023146"/>
    </source>
</evidence>
<comment type="subcellular location">
    <subcellularLocation>
        <location evidence="1">Mitochondrion matrix</location>
    </subcellularLocation>
</comment>
<dbReference type="EC" id="6.1.1.20" evidence="3"/>
<keyword evidence="9" id="KW-0496">Mitochondrion</keyword>
<comment type="caution">
    <text evidence="16">The sequence shown here is derived from an EMBL/GenBank/DDBJ whole genome shotgun (WGS) entry which is preliminary data.</text>
</comment>
<dbReference type="InterPro" id="IPR036690">
    <property type="entry name" value="Fdx_antiC-bd_sf"/>
</dbReference>
<comment type="similarity">
    <text evidence="2">Belongs to the class-II aminoacyl-tRNA synthetase family.</text>
</comment>
<evidence type="ECO:0000256" key="11">
    <source>
        <dbReference type="ARBA" id="ARBA00031194"/>
    </source>
</evidence>
<evidence type="ECO:0000259" key="14">
    <source>
        <dbReference type="PROSITE" id="PS50862"/>
    </source>
</evidence>
<evidence type="ECO:0000256" key="6">
    <source>
        <dbReference type="ARBA" id="ARBA00022840"/>
    </source>
</evidence>
<feature type="domain" description="Aminoacyl-transfer RNA synthetases class-II family profile" evidence="14">
    <location>
        <begin position="182"/>
        <end position="333"/>
    </location>
</feature>
<dbReference type="CDD" id="cd00496">
    <property type="entry name" value="PheRS_alpha_core"/>
    <property type="match status" value="1"/>
</dbReference>
<dbReference type="FunFam" id="3.30.70.380:FF:000002">
    <property type="entry name" value="phenylalanine--tRNA ligase, mitochondrial"/>
    <property type="match status" value="1"/>
</dbReference>
<keyword evidence="8" id="KW-0809">Transit peptide</keyword>
<dbReference type="GO" id="GO:0005759">
    <property type="term" value="C:mitochondrial matrix"/>
    <property type="evidence" value="ECO:0007669"/>
    <property type="project" value="UniProtKB-SubCell"/>
</dbReference>
<evidence type="ECO:0000256" key="5">
    <source>
        <dbReference type="ARBA" id="ARBA00022741"/>
    </source>
</evidence>
<protein>
    <recommendedName>
        <fullName evidence="3">phenylalanine--tRNA ligase</fullName>
        <ecNumber evidence="3">6.1.1.20</ecNumber>
    </recommendedName>
    <alternativeName>
        <fullName evidence="11">Phenylalanyl-tRNA synthetase</fullName>
    </alternativeName>
</protein>
<reference evidence="16" key="1">
    <citation type="submission" date="2020-06" db="EMBL/GenBank/DDBJ databases">
        <authorList>
            <consortium name="Plant Systems Biology data submission"/>
        </authorList>
    </citation>
    <scope>NUCLEOTIDE SEQUENCE</scope>
    <source>
        <strain evidence="16">D6</strain>
    </source>
</reference>
<feature type="domain" description="FDX-ACB" evidence="15">
    <location>
        <begin position="335"/>
        <end position="429"/>
    </location>
</feature>
<keyword evidence="17" id="KW-1185">Reference proteome</keyword>
<dbReference type="PANTHER" id="PTHR11538:SF41">
    <property type="entry name" value="PHENYLALANINE--TRNA LIGASE, MITOCHONDRIAL"/>
    <property type="match status" value="1"/>
</dbReference>
<accession>A0A9N8DD50</accession>
<sequence>MMMSLRVSTAASLARRRLPGGRIPLLISTRIPSPRCFSASATTEPTNNSDIIDCDSKDVLNAHHGLDLSDPYCNVSEHIASRVGVNLHHRTNHPLCTIKELIHDYWNTTNSDNNNKFELIQNLHPVVSTNANFDLLRIPQDHVSRQKTDTYYLNPTTVLRCHTSAHQVDLLKQHKRQFLVTGDVYRRDEIDASHYPVFHQMEGVKLFDTSDNTEESIQADLQHGLEGMAKALFGADTPVRWVDAYFPFTHPSLELEVYYQDDWLEVLGCGVIHPDIIQNAGMDPSQTSGWAFGLGLERLAMVLFAIPDIRLFWSTDQRFHKQFQAGTINTFQPYSKYPPCLKDMSFWLAPDANAFCENDLSEVVREVAGDLVEQLTLIDSFVHPKTQRTSHCYRITYRSMDRSLTNQEIDALQEQVRTLTQDRLGVELR</sequence>
<dbReference type="SMART" id="SM00896">
    <property type="entry name" value="FDX-ACB"/>
    <property type="match status" value="1"/>
</dbReference>
<comment type="catalytic activity">
    <reaction evidence="12">
        <text>tRNA(Phe) + L-phenylalanine + ATP = L-phenylalanyl-tRNA(Phe) + AMP + diphosphate + H(+)</text>
        <dbReference type="Rhea" id="RHEA:19413"/>
        <dbReference type="Rhea" id="RHEA-COMP:9668"/>
        <dbReference type="Rhea" id="RHEA-COMP:9699"/>
        <dbReference type="ChEBI" id="CHEBI:15378"/>
        <dbReference type="ChEBI" id="CHEBI:30616"/>
        <dbReference type="ChEBI" id="CHEBI:33019"/>
        <dbReference type="ChEBI" id="CHEBI:58095"/>
        <dbReference type="ChEBI" id="CHEBI:78442"/>
        <dbReference type="ChEBI" id="CHEBI:78531"/>
        <dbReference type="ChEBI" id="CHEBI:456215"/>
        <dbReference type="EC" id="6.1.1.20"/>
    </reaction>
</comment>
<dbReference type="EMBL" id="CAICTM010000086">
    <property type="protein sequence ID" value="CAB9500602.1"/>
    <property type="molecule type" value="Genomic_DNA"/>
</dbReference>
<dbReference type="InterPro" id="IPR006195">
    <property type="entry name" value="aa-tRNA-synth_II"/>
</dbReference>
<dbReference type="Pfam" id="PF01409">
    <property type="entry name" value="tRNA-synt_2d"/>
    <property type="match status" value="1"/>
</dbReference>
<dbReference type="AlphaFoldDB" id="A0A9N8DD50"/>
<dbReference type="PROSITE" id="PS51447">
    <property type="entry name" value="FDX_ACB"/>
    <property type="match status" value="1"/>
</dbReference>
<dbReference type="GO" id="GO:0006432">
    <property type="term" value="P:phenylalanyl-tRNA aminoacylation"/>
    <property type="evidence" value="ECO:0007669"/>
    <property type="project" value="InterPro"/>
</dbReference>
<evidence type="ECO:0000259" key="15">
    <source>
        <dbReference type="PROSITE" id="PS51447"/>
    </source>
</evidence>
<dbReference type="GO" id="GO:0005524">
    <property type="term" value="F:ATP binding"/>
    <property type="evidence" value="ECO:0007669"/>
    <property type="project" value="UniProtKB-KW"/>
</dbReference>
<name>A0A9N8DD50_9STRA</name>
<dbReference type="GO" id="GO:0004826">
    <property type="term" value="F:phenylalanine-tRNA ligase activity"/>
    <property type="evidence" value="ECO:0007669"/>
    <property type="project" value="UniProtKB-EC"/>
</dbReference>
<dbReference type="InterPro" id="IPR005121">
    <property type="entry name" value="Fdx_antiC-bd"/>
</dbReference>
<feature type="coiled-coil region" evidence="13">
    <location>
        <begin position="402"/>
        <end position="429"/>
    </location>
</feature>
<dbReference type="SUPFAM" id="SSF55681">
    <property type="entry name" value="Class II aaRS and biotin synthetases"/>
    <property type="match status" value="1"/>
</dbReference>
<dbReference type="Gene3D" id="3.30.930.10">
    <property type="entry name" value="Bira Bifunctional Protein, Domain 2"/>
    <property type="match status" value="1"/>
</dbReference>
<evidence type="ECO:0000313" key="16">
    <source>
        <dbReference type="EMBL" id="CAB9500602.1"/>
    </source>
</evidence>
<keyword evidence="6" id="KW-0067">ATP-binding</keyword>
<evidence type="ECO:0000256" key="8">
    <source>
        <dbReference type="ARBA" id="ARBA00022946"/>
    </source>
</evidence>
<evidence type="ECO:0000256" key="2">
    <source>
        <dbReference type="ARBA" id="ARBA00008226"/>
    </source>
</evidence>
<evidence type="ECO:0000256" key="7">
    <source>
        <dbReference type="ARBA" id="ARBA00022917"/>
    </source>
</evidence>